<dbReference type="Proteomes" id="UP001153714">
    <property type="component" value="Chromosome 18"/>
</dbReference>
<protein>
    <submittedName>
        <fullName evidence="1">Uncharacterized protein</fullName>
    </submittedName>
</protein>
<gene>
    <name evidence="1" type="ORF">DIATSA_LOCUS5607</name>
</gene>
<dbReference type="OrthoDB" id="7254037at2759"/>
<reference evidence="1" key="2">
    <citation type="submission" date="2022-10" db="EMBL/GenBank/DDBJ databases">
        <authorList>
            <consortium name="ENA_rothamsted_submissions"/>
            <consortium name="culmorum"/>
            <person name="King R."/>
        </authorList>
    </citation>
    <scope>NUCLEOTIDE SEQUENCE</scope>
</reference>
<reference evidence="1" key="1">
    <citation type="submission" date="2021-12" db="EMBL/GenBank/DDBJ databases">
        <authorList>
            <person name="King R."/>
        </authorList>
    </citation>
    <scope>NUCLEOTIDE SEQUENCE</scope>
</reference>
<keyword evidence="2" id="KW-1185">Reference proteome</keyword>
<evidence type="ECO:0000313" key="1">
    <source>
        <dbReference type="EMBL" id="CAG9787745.1"/>
    </source>
</evidence>
<sequence length="166" mass="19839">MPGSVLKRQWYRKTKEIFSLPHMSRAKKVLAYKIFLRPMLVYQWFTVQPSQLKVLEIKALRQIFGNLCEHRLYEKYTDIDVVSYMKLQGIKWQKVTGSPIRNVRRMLYAVSKLSDDPTYYFTNTRLFCSQSDEETDLPGNEKHCNEITKDRRQLRRSLRLAVKDNK</sequence>
<evidence type="ECO:0000313" key="2">
    <source>
        <dbReference type="Proteomes" id="UP001153714"/>
    </source>
</evidence>
<organism evidence="1 2">
    <name type="scientific">Diatraea saccharalis</name>
    <name type="common">sugarcane borer</name>
    <dbReference type="NCBI Taxonomy" id="40085"/>
    <lineage>
        <taxon>Eukaryota</taxon>
        <taxon>Metazoa</taxon>
        <taxon>Ecdysozoa</taxon>
        <taxon>Arthropoda</taxon>
        <taxon>Hexapoda</taxon>
        <taxon>Insecta</taxon>
        <taxon>Pterygota</taxon>
        <taxon>Neoptera</taxon>
        <taxon>Endopterygota</taxon>
        <taxon>Lepidoptera</taxon>
        <taxon>Glossata</taxon>
        <taxon>Ditrysia</taxon>
        <taxon>Pyraloidea</taxon>
        <taxon>Crambidae</taxon>
        <taxon>Crambinae</taxon>
        <taxon>Diatraea</taxon>
    </lineage>
</organism>
<name>A0A9N9R1P6_9NEOP</name>
<dbReference type="AlphaFoldDB" id="A0A9N9R1P6"/>
<proteinExistence type="predicted"/>
<accession>A0A9N9R1P6</accession>
<dbReference type="EMBL" id="OU893349">
    <property type="protein sequence ID" value="CAG9787745.1"/>
    <property type="molecule type" value="Genomic_DNA"/>
</dbReference>